<dbReference type="PANTHER" id="PTHR38703:SF1">
    <property type="entry name" value="ALLERGEN"/>
    <property type="match status" value="1"/>
</dbReference>
<name>A0A6G1KJ33_9PLEO</name>
<gene>
    <name evidence="2" type="ORF">K504DRAFT_499865</name>
</gene>
<feature type="region of interest" description="Disordered" evidence="1">
    <location>
        <begin position="1"/>
        <end position="178"/>
    </location>
</feature>
<feature type="compositionally biased region" description="Basic and acidic residues" evidence="1">
    <location>
        <begin position="62"/>
        <end position="130"/>
    </location>
</feature>
<dbReference type="Proteomes" id="UP000799428">
    <property type="component" value="Unassembled WGS sequence"/>
</dbReference>
<feature type="region of interest" description="Disordered" evidence="1">
    <location>
        <begin position="215"/>
        <end position="237"/>
    </location>
</feature>
<organism evidence="2 3">
    <name type="scientific">Pleomassaria siparia CBS 279.74</name>
    <dbReference type="NCBI Taxonomy" id="1314801"/>
    <lineage>
        <taxon>Eukaryota</taxon>
        <taxon>Fungi</taxon>
        <taxon>Dikarya</taxon>
        <taxon>Ascomycota</taxon>
        <taxon>Pezizomycotina</taxon>
        <taxon>Dothideomycetes</taxon>
        <taxon>Pleosporomycetidae</taxon>
        <taxon>Pleosporales</taxon>
        <taxon>Pleomassariaceae</taxon>
        <taxon>Pleomassaria</taxon>
    </lineage>
</organism>
<evidence type="ECO:0008006" key="4">
    <source>
        <dbReference type="Google" id="ProtNLM"/>
    </source>
</evidence>
<keyword evidence="3" id="KW-1185">Reference proteome</keyword>
<proteinExistence type="predicted"/>
<feature type="compositionally biased region" description="Basic and acidic residues" evidence="1">
    <location>
        <begin position="143"/>
        <end position="159"/>
    </location>
</feature>
<feature type="compositionally biased region" description="Polar residues" evidence="1">
    <location>
        <begin position="132"/>
        <end position="142"/>
    </location>
</feature>
<feature type="compositionally biased region" description="Polar residues" evidence="1">
    <location>
        <begin position="1"/>
        <end position="22"/>
    </location>
</feature>
<evidence type="ECO:0000313" key="3">
    <source>
        <dbReference type="Proteomes" id="UP000799428"/>
    </source>
</evidence>
<feature type="compositionally biased region" description="Basic and acidic residues" evidence="1">
    <location>
        <begin position="225"/>
        <end position="237"/>
    </location>
</feature>
<reference evidence="2" key="1">
    <citation type="journal article" date="2020" name="Stud. Mycol.">
        <title>101 Dothideomycetes genomes: a test case for predicting lifestyles and emergence of pathogens.</title>
        <authorList>
            <person name="Haridas S."/>
            <person name="Albert R."/>
            <person name="Binder M."/>
            <person name="Bloem J."/>
            <person name="Labutti K."/>
            <person name="Salamov A."/>
            <person name="Andreopoulos B."/>
            <person name="Baker S."/>
            <person name="Barry K."/>
            <person name="Bills G."/>
            <person name="Bluhm B."/>
            <person name="Cannon C."/>
            <person name="Castanera R."/>
            <person name="Culley D."/>
            <person name="Daum C."/>
            <person name="Ezra D."/>
            <person name="Gonzalez J."/>
            <person name="Henrissat B."/>
            <person name="Kuo A."/>
            <person name="Liang C."/>
            <person name="Lipzen A."/>
            <person name="Lutzoni F."/>
            <person name="Magnuson J."/>
            <person name="Mondo S."/>
            <person name="Nolan M."/>
            <person name="Ohm R."/>
            <person name="Pangilinan J."/>
            <person name="Park H.-J."/>
            <person name="Ramirez L."/>
            <person name="Alfaro M."/>
            <person name="Sun H."/>
            <person name="Tritt A."/>
            <person name="Yoshinaga Y."/>
            <person name="Zwiers L.-H."/>
            <person name="Turgeon B."/>
            <person name="Goodwin S."/>
            <person name="Spatafora J."/>
            <person name="Crous P."/>
            <person name="Grigoriev I."/>
        </authorList>
    </citation>
    <scope>NUCLEOTIDE SEQUENCE</scope>
    <source>
        <strain evidence="2">CBS 279.74</strain>
    </source>
</reference>
<dbReference type="OrthoDB" id="2118965at2759"/>
<dbReference type="PANTHER" id="PTHR38703">
    <property type="entry name" value="CHROMOSOME 8, WHOLE GENOME SHOTGUN SEQUENCE"/>
    <property type="match status" value="1"/>
</dbReference>
<dbReference type="AlphaFoldDB" id="A0A6G1KJ33"/>
<sequence length="237" mass="25999">MDAASTAVSSLFSKASADTSTADKPVTPVAKESTQKGSTAEPPADGQTNVEKVDKQVAPAVTHEKVKDVHETRTQTEVEKEVHQDHYHTTVQPLKDREVQGEVHDHKAGKHETKEFEHDDVEGTKKKVAEQQKGQQFENSTTQDKEEKSVDEGKIDGGTHVHHHLHETIQPVIEKETVKPSVTHVKDHVKEKHHAAAKLHGTTVNEAISVDDFKGNLNGAAKSQSKSEAESKSKTEL</sequence>
<evidence type="ECO:0000313" key="2">
    <source>
        <dbReference type="EMBL" id="KAF2712790.1"/>
    </source>
</evidence>
<dbReference type="EMBL" id="MU005766">
    <property type="protein sequence ID" value="KAF2712790.1"/>
    <property type="molecule type" value="Genomic_DNA"/>
</dbReference>
<accession>A0A6G1KJ33</accession>
<evidence type="ECO:0000256" key="1">
    <source>
        <dbReference type="SAM" id="MobiDB-lite"/>
    </source>
</evidence>
<protein>
    <recommendedName>
        <fullName evidence="4">Allergen</fullName>
    </recommendedName>
</protein>